<protein>
    <submittedName>
        <fullName evidence="1">Uncharacterized protein</fullName>
    </submittedName>
</protein>
<reference evidence="1 2" key="1">
    <citation type="submission" date="2013-05" db="EMBL/GenBank/DDBJ databases">
        <authorList>
            <person name="Harkins D.M."/>
            <person name="Durkin A.S."/>
            <person name="Brinkac L.M."/>
            <person name="Haft D.H."/>
            <person name="Selengut J.D."/>
            <person name="Sanka R."/>
            <person name="DePew J."/>
            <person name="Purushe J."/>
            <person name="Hartskeerl R.A."/>
            <person name="Ahmed A."/>
            <person name="van der Linden H."/>
            <person name="Goris M.G.A."/>
            <person name="Vinetz J.M."/>
            <person name="Sutton G.G."/>
            <person name="Nierman W.C."/>
            <person name="Fouts D.E."/>
        </authorList>
    </citation>
    <scope>NUCLEOTIDE SEQUENCE [LARGE SCALE GENOMIC DNA]</scope>
    <source>
        <strain evidence="1 2">CZ214</strain>
    </source>
</reference>
<dbReference type="Proteomes" id="UP000015442">
    <property type="component" value="Unassembled WGS sequence"/>
</dbReference>
<sequence length="39" mass="4673">MNLSYFKNFLEFNIGIVFTMLSNLWELLRLSNIDSNFLD</sequence>
<organism evidence="1 2">
    <name type="scientific">Leptospira noguchii serovar Panama str. CZ214</name>
    <dbReference type="NCBI Taxonomy" id="1001595"/>
    <lineage>
        <taxon>Bacteria</taxon>
        <taxon>Pseudomonadati</taxon>
        <taxon>Spirochaetota</taxon>
        <taxon>Spirochaetia</taxon>
        <taxon>Leptospirales</taxon>
        <taxon>Leptospiraceae</taxon>
        <taxon>Leptospira</taxon>
    </lineage>
</organism>
<evidence type="ECO:0000313" key="1">
    <source>
        <dbReference type="EMBL" id="EQA72129.1"/>
    </source>
</evidence>
<accession>T0FPM6</accession>
<proteinExistence type="predicted"/>
<comment type="caution">
    <text evidence="1">The sequence shown here is derived from an EMBL/GenBank/DDBJ whole genome shotgun (WGS) entry which is preliminary data.</text>
</comment>
<gene>
    <name evidence="1" type="ORF">LEP1GSC059_4502</name>
</gene>
<dbReference type="AlphaFoldDB" id="T0FPM6"/>
<name>T0FPM6_9LEPT</name>
<dbReference type="EMBL" id="AKWY02000019">
    <property type="protein sequence ID" value="EQA72129.1"/>
    <property type="molecule type" value="Genomic_DNA"/>
</dbReference>
<evidence type="ECO:0000313" key="2">
    <source>
        <dbReference type="Proteomes" id="UP000015442"/>
    </source>
</evidence>